<dbReference type="EMBL" id="JACBZP010000001">
    <property type="protein sequence ID" value="NYI66023.1"/>
    <property type="molecule type" value="Genomic_DNA"/>
</dbReference>
<feature type="transmembrane region" description="Helical" evidence="6">
    <location>
        <begin position="362"/>
        <end position="388"/>
    </location>
</feature>
<dbReference type="PANTHER" id="PTHR42718:SF9">
    <property type="entry name" value="MAJOR FACILITATOR SUPERFAMILY MULTIDRUG TRANSPORTER MFSC"/>
    <property type="match status" value="1"/>
</dbReference>
<feature type="transmembrane region" description="Helical" evidence="6">
    <location>
        <begin position="432"/>
        <end position="451"/>
    </location>
</feature>
<dbReference type="CDD" id="cd17321">
    <property type="entry name" value="MFS_MMR_MDR_like"/>
    <property type="match status" value="1"/>
</dbReference>
<dbReference type="InterPro" id="IPR011701">
    <property type="entry name" value="MFS"/>
</dbReference>
<feature type="transmembrane region" description="Helical" evidence="6">
    <location>
        <begin position="112"/>
        <end position="132"/>
    </location>
</feature>
<keyword evidence="9" id="KW-1185">Reference proteome</keyword>
<feature type="domain" description="Major facilitator superfamily (MFS) profile" evidence="7">
    <location>
        <begin position="17"/>
        <end position="456"/>
    </location>
</feature>
<accession>A0A7Z0D0X8</accession>
<gene>
    <name evidence="8" type="ORF">BJY26_000329</name>
</gene>
<dbReference type="PANTHER" id="PTHR42718">
    <property type="entry name" value="MAJOR FACILITATOR SUPERFAMILY MULTIDRUG TRANSPORTER MFSC"/>
    <property type="match status" value="1"/>
</dbReference>
<keyword evidence="2" id="KW-0813">Transport</keyword>
<feature type="transmembrane region" description="Helical" evidence="6">
    <location>
        <begin position="18"/>
        <end position="39"/>
    </location>
</feature>
<feature type="transmembrane region" description="Helical" evidence="6">
    <location>
        <begin position="209"/>
        <end position="228"/>
    </location>
</feature>
<keyword evidence="4 6" id="KW-1133">Transmembrane helix</keyword>
<comment type="caution">
    <text evidence="8">The sequence shown here is derived from an EMBL/GenBank/DDBJ whole genome shotgun (WGS) entry which is preliminary data.</text>
</comment>
<evidence type="ECO:0000256" key="5">
    <source>
        <dbReference type="ARBA" id="ARBA00023136"/>
    </source>
</evidence>
<evidence type="ECO:0000259" key="7">
    <source>
        <dbReference type="PROSITE" id="PS50850"/>
    </source>
</evidence>
<sequence length="456" mass="46914">MTRLESHNKRRPARGRGLLGLCIAYFLIILDAGVLNLALPTIRDGLGTSLASAQWVLDGYTLPLAALLLTSGRVGDRYGHRRVLLAGLTVFIVASAGCAASPSIAWLTGCRVAQGVGAAILLPATLALIPHLYPDQEVRDRATVRWVGTGAVAMAAAPLLGGALIELAGWRSIFLINLPAGVVALVLIRSAANETPRIPTVSMNPAGQLLIIVGLTLLATGAILTGTHAWSSSPVLGCVAAGMVAVLVFVWSQHRSPAPLIPSRMLRDPLRTAAIASAGVMGFGFYGALLALSIALQTGRGWSALQAGIGLLPMTVASTVGPVFAYRRLARRHHPASILTAGFIAVILGAMGLSFADFGVTYLAIIPTMLLIGGASTICFSALTSLLVSRTPPADIGLGSALQNTTRQTGALMAYAIIGSVLARGTDHALSLTAAILAVVTVFGAGGVLIAKRTAA</sequence>
<comment type="subcellular location">
    <subcellularLocation>
        <location evidence="1">Cell membrane</location>
        <topology evidence="1">Multi-pass membrane protein</topology>
    </subcellularLocation>
</comment>
<dbReference type="InterPro" id="IPR020846">
    <property type="entry name" value="MFS_dom"/>
</dbReference>
<evidence type="ECO:0000256" key="4">
    <source>
        <dbReference type="ARBA" id="ARBA00022989"/>
    </source>
</evidence>
<dbReference type="Pfam" id="PF07690">
    <property type="entry name" value="MFS_1"/>
    <property type="match status" value="1"/>
</dbReference>
<dbReference type="InterPro" id="IPR036259">
    <property type="entry name" value="MFS_trans_sf"/>
</dbReference>
<protein>
    <submittedName>
        <fullName evidence="8">DHA2 family methylenomycin A resistance protein-like MFS transporter</fullName>
    </submittedName>
</protein>
<dbReference type="SUPFAM" id="SSF103473">
    <property type="entry name" value="MFS general substrate transporter"/>
    <property type="match status" value="1"/>
</dbReference>
<feature type="transmembrane region" description="Helical" evidence="6">
    <location>
        <begin position="409"/>
        <end position="426"/>
    </location>
</feature>
<reference evidence="8 9" key="1">
    <citation type="submission" date="2020-07" db="EMBL/GenBank/DDBJ databases">
        <title>Sequencing the genomes of 1000 actinobacteria strains.</title>
        <authorList>
            <person name="Klenk H.-P."/>
        </authorList>
    </citation>
    <scope>NUCLEOTIDE SEQUENCE [LARGE SCALE GENOMIC DNA]</scope>
    <source>
        <strain evidence="8 9">DSM 26341</strain>
    </source>
</reference>
<dbReference type="Gene3D" id="1.20.1250.20">
    <property type="entry name" value="MFS general substrate transporter like domains"/>
    <property type="match status" value="1"/>
</dbReference>
<keyword evidence="3 6" id="KW-0812">Transmembrane</keyword>
<dbReference type="GO" id="GO:0005886">
    <property type="term" value="C:plasma membrane"/>
    <property type="evidence" value="ECO:0007669"/>
    <property type="project" value="UniProtKB-SubCell"/>
</dbReference>
<feature type="transmembrane region" description="Helical" evidence="6">
    <location>
        <begin position="83"/>
        <end position="106"/>
    </location>
</feature>
<evidence type="ECO:0000256" key="2">
    <source>
        <dbReference type="ARBA" id="ARBA00022448"/>
    </source>
</evidence>
<feature type="transmembrane region" description="Helical" evidence="6">
    <location>
        <begin position="51"/>
        <end position="71"/>
    </location>
</feature>
<organism evidence="8 9">
    <name type="scientific">Spelaeicoccus albus</name>
    <dbReference type="NCBI Taxonomy" id="1280376"/>
    <lineage>
        <taxon>Bacteria</taxon>
        <taxon>Bacillati</taxon>
        <taxon>Actinomycetota</taxon>
        <taxon>Actinomycetes</taxon>
        <taxon>Micrococcales</taxon>
        <taxon>Brevibacteriaceae</taxon>
        <taxon>Spelaeicoccus</taxon>
    </lineage>
</organism>
<evidence type="ECO:0000256" key="1">
    <source>
        <dbReference type="ARBA" id="ARBA00004651"/>
    </source>
</evidence>
<dbReference type="GO" id="GO:0022857">
    <property type="term" value="F:transmembrane transporter activity"/>
    <property type="evidence" value="ECO:0007669"/>
    <property type="project" value="InterPro"/>
</dbReference>
<evidence type="ECO:0000256" key="6">
    <source>
        <dbReference type="SAM" id="Phobius"/>
    </source>
</evidence>
<keyword evidence="5 6" id="KW-0472">Membrane</keyword>
<name>A0A7Z0D0X8_9MICO</name>
<feature type="transmembrane region" description="Helical" evidence="6">
    <location>
        <begin position="302"/>
        <end position="326"/>
    </location>
</feature>
<feature type="transmembrane region" description="Helical" evidence="6">
    <location>
        <begin position="338"/>
        <end position="356"/>
    </location>
</feature>
<dbReference type="Gene3D" id="1.20.1720.10">
    <property type="entry name" value="Multidrug resistance protein D"/>
    <property type="match status" value="1"/>
</dbReference>
<feature type="transmembrane region" description="Helical" evidence="6">
    <location>
        <begin position="144"/>
        <end position="164"/>
    </location>
</feature>
<dbReference type="PROSITE" id="PS50850">
    <property type="entry name" value="MFS"/>
    <property type="match status" value="1"/>
</dbReference>
<feature type="transmembrane region" description="Helical" evidence="6">
    <location>
        <begin position="273"/>
        <end position="296"/>
    </location>
</feature>
<proteinExistence type="predicted"/>
<feature type="transmembrane region" description="Helical" evidence="6">
    <location>
        <begin position="234"/>
        <end position="252"/>
    </location>
</feature>
<dbReference type="RefSeq" id="WP_179425125.1">
    <property type="nucleotide sequence ID" value="NZ_JACBZP010000001.1"/>
</dbReference>
<dbReference type="Proteomes" id="UP000539111">
    <property type="component" value="Unassembled WGS sequence"/>
</dbReference>
<feature type="transmembrane region" description="Helical" evidence="6">
    <location>
        <begin position="170"/>
        <end position="188"/>
    </location>
</feature>
<evidence type="ECO:0000313" key="9">
    <source>
        <dbReference type="Proteomes" id="UP000539111"/>
    </source>
</evidence>
<evidence type="ECO:0000313" key="8">
    <source>
        <dbReference type="EMBL" id="NYI66023.1"/>
    </source>
</evidence>
<evidence type="ECO:0000256" key="3">
    <source>
        <dbReference type="ARBA" id="ARBA00022692"/>
    </source>
</evidence>
<dbReference type="AlphaFoldDB" id="A0A7Z0D0X8"/>